<feature type="transmembrane region" description="Helical" evidence="7">
    <location>
        <begin position="324"/>
        <end position="348"/>
    </location>
</feature>
<comment type="subcellular location">
    <subcellularLocation>
        <location evidence="1">Cell membrane</location>
        <topology evidence="1">Multi-pass membrane protein</topology>
    </subcellularLocation>
</comment>
<evidence type="ECO:0000313" key="9">
    <source>
        <dbReference type="Proteomes" id="UP000280668"/>
    </source>
</evidence>
<dbReference type="AlphaFoldDB" id="A0A3N2BDM7"/>
<name>A0A3N2BDM7_9MICO</name>
<feature type="transmembrane region" description="Helical" evidence="7">
    <location>
        <begin position="360"/>
        <end position="378"/>
    </location>
</feature>
<evidence type="ECO:0000256" key="7">
    <source>
        <dbReference type="SAM" id="Phobius"/>
    </source>
</evidence>
<feature type="transmembrane region" description="Helical" evidence="7">
    <location>
        <begin position="46"/>
        <end position="63"/>
    </location>
</feature>
<keyword evidence="4 7" id="KW-0812">Transmembrane</keyword>
<evidence type="ECO:0000256" key="4">
    <source>
        <dbReference type="ARBA" id="ARBA00022692"/>
    </source>
</evidence>
<feature type="transmembrane region" description="Helical" evidence="7">
    <location>
        <begin position="446"/>
        <end position="464"/>
    </location>
</feature>
<feature type="transmembrane region" description="Helical" evidence="7">
    <location>
        <begin position="146"/>
        <end position="169"/>
    </location>
</feature>
<protein>
    <submittedName>
        <fullName evidence="8">PST family polysaccharide transporter</fullName>
    </submittedName>
</protein>
<feature type="transmembrane region" description="Helical" evidence="7">
    <location>
        <begin position="384"/>
        <end position="402"/>
    </location>
</feature>
<feature type="transmembrane region" description="Helical" evidence="7">
    <location>
        <begin position="291"/>
        <end position="318"/>
    </location>
</feature>
<proteinExistence type="inferred from homology"/>
<evidence type="ECO:0000256" key="1">
    <source>
        <dbReference type="ARBA" id="ARBA00004651"/>
    </source>
</evidence>
<reference evidence="8 9" key="1">
    <citation type="submission" date="2018-11" db="EMBL/GenBank/DDBJ databases">
        <title>Sequencing the genomes of 1000 actinobacteria strains.</title>
        <authorList>
            <person name="Klenk H.-P."/>
        </authorList>
    </citation>
    <scope>NUCLEOTIDE SEQUENCE [LARGE SCALE GENOMIC DNA]</scope>
    <source>
        <strain evidence="8 9">DSM 11294</strain>
    </source>
</reference>
<gene>
    <name evidence="8" type="ORF">EDD31_1719</name>
</gene>
<dbReference type="Pfam" id="PF13440">
    <property type="entry name" value="Polysacc_synt_3"/>
    <property type="match status" value="1"/>
</dbReference>
<accession>A0A3N2BDM7</accession>
<dbReference type="PANTHER" id="PTHR30250">
    <property type="entry name" value="PST FAMILY PREDICTED COLANIC ACID TRANSPORTER"/>
    <property type="match status" value="1"/>
</dbReference>
<sequence length="484" mass="51726">MSTADLGSRASRGASTTMLWQLLRIATQLAGIVLLARLLAPEAFGLIAMVLSLVGIGEILRDFGLTSAAVQARRLDAEQKSNLFWINAGIGGLLTVVVFLAAPAIARLYGHPELTDLARALSLTFVLNGISAQFRAELNRRMRFLALNVVDTLPAMAGLICASVIAYLTESVWALVAQHLVTAVAGVVLVVAVARWWPGLPSRAGHVGSLMRFGGGVLGTQAVAYVTKNVDNVAIGLVWGAGPLGLYSRAYQLLMAPIVQLLAPMTRVALPVLSRLQDERGRFMAFLRRGQLVGSLIAGTVYALVIGLAQPIVLIVFGTEWVDIAPIVQALAFGGIFRALNQVAYWAYLGLGLSGHQFRFYLATQPVIVLFLLAGLPWGPLGVAIGHSIAYALNWFAALWWCGRVTGLNFAPLVRDGLRSTVTVTLPIAALGLGAVALIANPFGAVAVGVLLAAAWLTLTYLCFPPTRTDIRHVFDVIKRVRQR</sequence>
<keyword evidence="3" id="KW-1003">Cell membrane</keyword>
<feature type="transmembrane region" description="Helical" evidence="7">
    <location>
        <begin position="84"/>
        <end position="105"/>
    </location>
</feature>
<dbReference type="Proteomes" id="UP000280668">
    <property type="component" value="Unassembled WGS sequence"/>
</dbReference>
<organism evidence="8 9">
    <name type="scientific">Bogoriella caseilytica</name>
    <dbReference type="NCBI Taxonomy" id="56055"/>
    <lineage>
        <taxon>Bacteria</taxon>
        <taxon>Bacillati</taxon>
        <taxon>Actinomycetota</taxon>
        <taxon>Actinomycetes</taxon>
        <taxon>Micrococcales</taxon>
        <taxon>Bogoriellaceae</taxon>
        <taxon>Bogoriella</taxon>
    </lineage>
</organism>
<feature type="transmembrane region" description="Helical" evidence="7">
    <location>
        <begin position="117"/>
        <end position="134"/>
    </location>
</feature>
<dbReference type="PANTHER" id="PTHR30250:SF10">
    <property type="entry name" value="LIPOPOLYSACCHARIDE BIOSYNTHESIS PROTEIN WZXC"/>
    <property type="match status" value="1"/>
</dbReference>
<evidence type="ECO:0000256" key="2">
    <source>
        <dbReference type="ARBA" id="ARBA00007430"/>
    </source>
</evidence>
<evidence type="ECO:0000256" key="6">
    <source>
        <dbReference type="ARBA" id="ARBA00023136"/>
    </source>
</evidence>
<dbReference type="EMBL" id="RKHK01000001">
    <property type="protein sequence ID" value="ROR73342.1"/>
    <property type="molecule type" value="Genomic_DNA"/>
</dbReference>
<feature type="transmembrane region" description="Helical" evidence="7">
    <location>
        <begin position="422"/>
        <end position="440"/>
    </location>
</feature>
<dbReference type="GO" id="GO:0005886">
    <property type="term" value="C:plasma membrane"/>
    <property type="evidence" value="ECO:0007669"/>
    <property type="project" value="UniProtKB-SubCell"/>
</dbReference>
<dbReference type="RefSeq" id="WP_123303775.1">
    <property type="nucleotide sequence ID" value="NZ_RKHK01000001.1"/>
</dbReference>
<comment type="caution">
    <text evidence="8">The sequence shown here is derived from an EMBL/GenBank/DDBJ whole genome shotgun (WGS) entry which is preliminary data.</text>
</comment>
<keyword evidence="5 7" id="KW-1133">Transmembrane helix</keyword>
<keyword evidence="6 7" id="KW-0472">Membrane</keyword>
<evidence type="ECO:0000256" key="3">
    <source>
        <dbReference type="ARBA" id="ARBA00022475"/>
    </source>
</evidence>
<dbReference type="CDD" id="cd13127">
    <property type="entry name" value="MATE_tuaB_like"/>
    <property type="match status" value="1"/>
</dbReference>
<keyword evidence="9" id="KW-1185">Reference proteome</keyword>
<feature type="transmembrane region" description="Helical" evidence="7">
    <location>
        <begin position="175"/>
        <end position="197"/>
    </location>
</feature>
<evidence type="ECO:0000256" key="5">
    <source>
        <dbReference type="ARBA" id="ARBA00022989"/>
    </source>
</evidence>
<comment type="similarity">
    <text evidence="2">Belongs to the polysaccharide synthase family.</text>
</comment>
<evidence type="ECO:0000313" key="8">
    <source>
        <dbReference type="EMBL" id="ROR73342.1"/>
    </source>
</evidence>
<dbReference type="OrthoDB" id="9770347at2"/>
<dbReference type="InterPro" id="IPR050833">
    <property type="entry name" value="Poly_Biosynth_Transport"/>
</dbReference>